<dbReference type="EMBL" id="CAJHIT010000006">
    <property type="protein sequence ID" value="CAD6502481.1"/>
    <property type="molecule type" value="Genomic_DNA"/>
</dbReference>
<name>A0A9W4DM54_BLUGR</name>
<proteinExistence type="predicted"/>
<gene>
    <name evidence="1" type="ORF">BGTH12_LOCUS3839</name>
</gene>
<evidence type="ECO:0000313" key="1">
    <source>
        <dbReference type="EMBL" id="CAD6502481.1"/>
    </source>
</evidence>
<sequence length="227" mass="25549">MTKGLTPLPQTLTRSSDSENKCLQHLRFITQNGNTEANFKLSQVVKYKKCSPMVIASLASRNEISLTGKYRGFLSPGKTGSINVIVDKPIQLNDVLDDGDAILGSDAETRGQAVALFQGNLHLFERGPKKTWYPKTTLLPTMENGKLIAQFFDHHFKIGQEVYEYIDTIQTNFGPHILHNTWKKTPVIPKEVEPKIMIPLYRKFRIPLLSLVSGVIAEQQNPLSEEE</sequence>
<protein>
    <submittedName>
        <fullName evidence="1">BgTH12-05073</fullName>
    </submittedName>
</protein>
<comment type="caution">
    <text evidence="1">The sequence shown here is derived from an EMBL/GenBank/DDBJ whole genome shotgun (WGS) entry which is preliminary data.</text>
</comment>
<dbReference type="Proteomes" id="UP000683417">
    <property type="component" value="Unassembled WGS sequence"/>
</dbReference>
<dbReference type="AlphaFoldDB" id="A0A9W4DM54"/>
<accession>A0A9W4DM54</accession>
<evidence type="ECO:0000313" key="2">
    <source>
        <dbReference type="Proteomes" id="UP000683417"/>
    </source>
</evidence>
<organism evidence="1 2">
    <name type="scientific">Blumeria graminis f. sp. triticale</name>
    <dbReference type="NCBI Taxonomy" id="1689686"/>
    <lineage>
        <taxon>Eukaryota</taxon>
        <taxon>Fungi</taxon>
        <taxon>Dikarya</taxon>
        <taxon>Ascomycota</taxon>
        <taxon>Pezizomycotina</taxon>
        <taxon>Leotiomycetes</taxon>
        <taxon>Erysiphales</taxon>
        <taxon>Erysiphaceae</taxon>
        <taxon>Blumeria</taxon>
    </lineage>
</organism>
<reference evidence="1" key="1">
    <citation type="submission" date="2020-10" db="EMBL/GenBank/DDBJ databases">
        <authorList>
            <person name="Muller C M."/>
        </authorList>
    </citation>
    <scope>NUCLEOTIDE SEQUENCE</scope>
    <source>
        <strain evidence="1">THUN-12</strain>
    </source>
</reference>